<evidence type="ECO:0000313" key="1">
    <source>
        <dbReference type="EMBL" id="ALM74023.1"/>
    </source>
</evidence>
<protein>
    <submittedName>
        <fullName evidence="1">Uncharacterized protein</fullName>
    </submittedName>
</protein>
<dbReference type="GeneID" id="26135342"/>
<proteinExistence type="predicted"/>
<dbReference type="EMBL" id="CP013050">
    <property type="protein sequence ID" value="ALM74023.1"/>
    <property type="molecule type" value="Genomic_DNA"/>
</dbReference>
<organism evidence="1 2">
    <name type="scientific">Thermococcus barophilus</name>
    <dbReference type="NCBI Taxonomy" id="55802"/>
    <lineage>
        <taxon>Archaea</taxon>
        <taxon>Methanobacteriati</taxon>
        <taxon>Methanobacteriota</taxon>
        <taxon>Thermococci</taxon>
        <taxon>Thermococcales</taxon>
        <taxon>Thermococcaceae</taxon>
        <taxon>Thermococcus</taxon>
    </lineage>
</organism>
<sequence length="257" mass="29650">MNKMEVLTKLLELGEAFTIQEALDHLKVDRNLLKYYLKVLSEAGFIKRIGKGIYAITPNPNEPPSVHEFVLASLLVKPSAIAYWSALNYYGLTEQIPNIVFVQTPRKRGYEKTVEFNNRKFKIVTVKPSKFFGLNTAKIGRRKVNITDPEKTIVDCLDKPRYCGGIIEVVKALKNASFNWEKLLQYAQRMENKAILKRLGYISERLGLGLEEKIQLSDKDRKSFSLLDPTMPAKGKFNYKWGLLVNVPKDYWEELEW</sequence>
<dbReference type="Proteomes" id="UP000066042">
    <property type="component" value="Chromosome"/>
</dbReference>
<dbReference type="RefSeq" id="WP_056933062.1">
    <property type="nucleotide sequence ID" value="NZ_CP013050.1"/>
</dbReference>
<evidence type="ECO:0000313" key="2">
    <source>
        <dbReference type="Proteomes" id="UP000066042"/>
    </source>
</evidence>
<dbReference type="STRING" id="55802.TBCH5v1_0043"/>
<dbReference type="InterPro" id="IPR036390">
    <property type="entry name" value="WH_DNA-bd_sf"/>
</dbReference>
<dbReference type="SUPFAM" id="SSF46785">
    <property type="entry name" value="Winged helix' DNA-binding domain"/>
    <property type="match status" value="1"/>
</dbReference>
<reference evidence="1 2" key="1">
    <citation type="journal article" date="2016" name="Genome Announc.">
        <title>Complete genome sequence of the hyperthermophilic and piezophilic archaeon Thermococcus barophilus Ch5, capable of growth at the expense of hydrogenogenesis from carbon monoxide and formate.</title>
        <authorList>
            <person name="Oger P."/>
            <person name="Sokolova T.G."/>
            <person name="Kozhevnikova D.A."/>
            <person name="Taranov E.A."/>
            <person name="Vannier P."/>
            <person name="Lee H.S."/>
            <person name="Kwon K.K."/>
            <person name="Kang S.G."/>
            <person name="Lee J.H."/>
            <person name="Bonch-Osmolovskaya E.A."/>
            <person name="Lebedinsky A.V."/>
        </authorList>
    </citation>
    <scope>NUCLEOTIDE SEQUENCE [LARGE SCALE GENOMIC DNA]</scope>
    <source>
        <strain evidence="2">Ch5</strain>
    </source>
</reference>
<gene>
    <name evidence="1" type="ORF">TBCH5v1_0043</name>
</gene>
<dbReference type="PATRIC" id="fig|55802.8.peg.41"/>
<dbReference type="AlphaFoldDB" id="A0A0S1X8D5"/>
<accession>A0A0S1X8D5</accession>
<name>A0A0S1X8D5_THEBA</name>